<protein>
    <submittedName>
        <fullName evidence="1">Uncharacterized protein</fullName>
    </submittedName>
</protein>
<sequence>MADVEDPITATSVCTIDEAYEFSAPKFYNFMVGETEAEVREAEMWFESKCSYAPSPFMMRIKTGRTLQLDTICDFSEGEQIVQKVPESSESKSTCDIATESSSETEKQARPQPEFVPAEVTEEVTANELNKEAKTSLTNLNSDDQTSFTQVGAEACTPAPQINTQRSNSLKTDSKKHQTARRIASMIKNPSELKSKHKMQQSEAKSNKPPTTVRRDTKVKTPVEPHNLVQENQAIKRQKLEGGKSRQILNVKPQILPHKSKPGLDNSSNNLCLSSAKTRKEDRKIYVREQAAPFISMAEMMKKFQSNTREMSLSRTSTSLSQVVAAGITQGKLKLTLTQPKEPEFETAQRVRSVKIKSSAELEEEMMAKMPKFKARPLNKKILEAPTLLAVPRRSTPQLPLFKEFHLETMTRASQTAETSSVASTESSKNHQWNPHHLTAPKSPHLQTLLRARPPKIKSSQELEKEELEKIPKFKARPLNKKVRAKATFDGGLFFLSKRFVGLIWYVYGKSFRYLKVKVNWECFATLRDRLLYLKNFILRWMKESRLLQMLLICLIRFTASFSTLVYIYHFINIVRPLMNLLFLFQLSLHSEPQNDKPLPRNTNPHPFHLHTEERGAEKEKKLFTELLQKQLEEEKARVPRANPYPYTTDYPVVPPKPEPKPCTRPEPFQLESLIRHEEEIQREMEERRRMEMEEAQRRIFKAQPILNEDPIPVPEKIRKPLTDVQEFNLHVDHRAVDRAEFDKKIKEKEMMYKRYREEAESAKQMEEEKALKQLRRTLVPHARPVPDFNHPFLPQKSSKQVTKPKSPRLHIMRRKERRTMMGCQVTTATSSAVSQMR</sequence>
<evidence type="ECO:0000313" key="2">
    <source>
        <dbReference type="Proteomes" id="UP001060085"/>
    </source>
</evidence>
<dbReference type="Proteomes" id="UP001060085">
    <property type="component" value="Linkage Group LG07"/>
</dbReference>
<name>A0ACB9ZV32_CATRO</name>
<dbReference type="EMBL" id="CM044707">
    <property type="protein sequence ID" value="KAI5652483.1"/>
    <property type="molecule type" value="Genomic_DNA"/>
</dbReference>
<accession>A0ACB9ZV32</accession>
<keyword evidence="2" id="KW-1185">Reference proteome</keyword>
<comment type="caution">
    <text evidence="1">The sequence shown here is derived from an EMBL/GenBank/DDBJ whole genome shotgun (WGS) entry which is preliminary data.</text>
</comment>
<organism evidence="1 2">
    <name type="scientific">Catharanthus roseus</name>
    <name type="common">Madagascar periwinkle</name>
    <name type="synonym">Vinca rosea</name>
    <dbReference type="NCBI Taxonomy" id="4058"/>
    <lineage>
        <taxon>Eukaryota</taxon>
        <taxon>Viridiplantae</taxon>
        <taxon>Streptophyta</taxon>
        <taxon>Embryophyta</taxon>
        <taxon>Tracheophyta</taxon>
        <taxon>Spermatophyta</taxon>
        <taxon>Magnoliopsida</taxon>
        <taxon>eudicotyledons</taxon>
        <taxon>Gunneridae</taxon>
        <taxon>Pentapetalae</taxon>
        <taxon>asterids</taxon>
        <taxon>lamiids</taxon>
        <taxon>Gentianales</taxon>
        <taxon>Apocynaceae</taxon>
        <taxon>Rauvolfioideae</taxon>
        <taxon>Vinceae</taxon>
        <taxon>Catharanthinae</taxon>
        <taxon>Catharanthus</taxon>
    </lineage>
</organism>
<evidence type="ECO:0000313" key="1">
    <source>
        <dbReference type="EMBL" id="KAI5652483.1"/>
    </source>
</evidence>
<gene>
    <name evidence="1" type="ORF">M9H77_29670</name>
</gene>
<reference evidence="2" key="1">
    <citation type="journal article" date="2023" name="Nat. Plants">
        <title>Single-cell RNA sequencing provides a high-resolution roadmap for understanding the multicellular compartmentation of specialized metabolism.</title>
        <authorList>
            <person name="Sun S."/>
            <person name="Shen X."/>
            <person name="Li Y."/>
            <person name="Li Y."/>
            <person name="Wang S."/>
            <person name="Li R."/>
            <person name="Zhang H."/>
            <person name="Shen G."/>
            <person name="Guo B."/>
            <person name="Wei J."/>
            <person name="Xu J."/>
            <person name="St-Pierre B."/>
            <person name="Chen S."/>
            <person name="Sun C."/>
        </authorList>
    </citation>
    <scope>NUCLEOTIDE SEQUENCE [LARGE SCALE GENOMIC DNA]</scope>
</reference>
<proteinExistence type="predicted"/>